<dbReference type="Proteomes" id="UP000419743">
    <property type="component" value="Unassembled WGS sequence"/>
</dbReference>
<keyword evidence="3" id="KW-1185">Reference proteome</keyword>
<dbReference type="RefSeq" id="WP_156740116.1">
    <property type="nucleotide sequence ID" value="NZ_CACRYJ010000017.1"/>
</dbReference>
<evidence type="ECO:0000256" key="1">
    <source>
        <dbReference type="ARBA" id="ARBA00022649"/>
    </source>
</evidence>
<accession>A0A7M4DGQ5</accession>
<dbReference type="AlphaFoldDB" id="A0A7M4DGQ5"/>
<evidence type="ECO:0000313" key="2">
    <source>
        <dbReference type="EMBL" id="VZO36098.1"/>
    </source>
</evidence>
<protein>
    <submittedName>
        <fullName evidence="2">Rv0623-like transcription factor</fullName>
    </submittedName>
</protein>
<reference evidence="2 3" key="1">
    <citation type="submission" date="2019-11" db="EMBL/GenBank/DDBJ databases">
        <authorList>
            <person name="Criscuolo A."/>
        </authorList>
    </citation>
    <scope>NUCLEOTIDE SEQUENCE [LARGE SCALE GENOMIC DNA]</scope>
    <source>
        <strain evidence="2">CIP111667</strain>
    </source>
</reference>
<name>A0A7M4DGQ5_9MICO</name>
<dbReference type="Pfam" id="PF07704">
    <property type="entry name" value="PSK_trans_fac"/>
    <property type="match status" value="1"/>
</dbReference>
<sequence>MSLNIKNERVHALAREAAERTGRTQTGAIEFALERLLATLPERDERGGARIDRLLEDLRGRLGDDTLTTDDLYDETGLYR</sequence>
<keyword evidence="1" id="KW-1277">Toxin-antitoxin system</keyword>
<comment type="caution">
    <text evidence="2">The sequence shown here is derived from an EMBL/GenBank/DDBJ whole genome shotgun (WGS) entry which is preliminary data.</text>
</comment>
<dbReference type="InterPro" id="IPR011660">
    <property type="entry name" value="VapB-like"/>
</dbReference>
<dbReference type="EMBL" id="CACRYJ010000017">
    <property type="protein sequence ID" value="VZO36098.1"/>
    <property type="molecule type" value="Genomic_DNA"/>
</dbReference>
<organism evidence="2 3">
    <name type="scientific">Occultella aeris</name>
    <dbReference type="NCBI Taxonomy" id="2761496"/>
    <lineage>
        <taxon>Bacteria</taxon>
        <taxon>Bacillati</taxon>
        <taxon>Actinomycetota</taxon>
        <taxon>Actinomycetes</taxon>
        <taxon>Micrococcales</taxon>
        <taxon>Ruaniaceae</taxon>
        <taxon>Occultella</taxon>
    </lineage>
</organism>
<evidence type="ECO:0000313" key="3">
    <source>
        <dbReference type="Proteomes" id="UP000419743"/>
    </source>
</evidence>
<gene>
    <name evidence="2" type="ORF">HALOF300_01302</name>
</gene>
<proteinExistence type="predicted"/>